<dbReference type="InterPro" id="IPR050309">
    <property type="entry name" value="Type-B_Carboxylest/Lipase"/>
</dbReference>
<keyword evidence="2 3" id="KW-0378">Hydrolase</keyword>
<dbReference type="SUPFAM" id="SSF53474">
    <property type="entry name" value="alpha/beta-Hydrolases"/>
    <property type="match status" value="1"/>
</dbReference>
<dbReference type="Proteomes" id="UP000799302">
    <property type="component" value="Unassembled WGS sequence"/>
</dbReference>
<gene>
    <name evidence="5" type="ORF">BT63DRAFT_274097</name>
</gene>
<evidence type="ECO:0000313" key="5">
    <source>
        <dbReference type="EMBL" id="KAF2668362.1"/>
    </source>
</evidence>
<feature type="chain" id="PRO_5025705306" description="Carboxylic ester hydrolase" evidence="3">
    <location>
        <begin position="17"/>
        <end position="473"/>
    </location>
</feature>
<proteinExistence type="inferred from homology"/>
<evidence type="ECO:0000256" key="2">
    <source>
        <dbReference type="ARBA" id="ARBA00022801"/>
    </source>
</evidence>
<dbReference type="InterPro" id="IPR002018">
    <property type="entry name" value="CarbesteraseB"/>
</dbReference>
<dbReference type="PANTHER" id="PTHR11559">
    <property type="entry name" value="CARBOXYLESTERASE"/>
    <property type="match status" value="1"/>
</dbReference>
<protein>
    <recommendedName>
        <fullName evidence="3">Carboxylic ester hydrolase</fullName>
        <ecNumber evidence="3">3.1.1.-</ecNumber>
    </recommendedName>
</protein>
<dbReference type="AlphaFoldDB" id="A0A6A6U877"/>
<feature type="signal peptide" evidence="3">
    <location>
        <begin position="1"/>
        <end position="16"/>
    </location>
</feature>
<evidence type="ECO:0000256" key="1">
    <source>
        <dbReference type="ARBA" id="ARBA00005964"/>
    </source>
</evidence>
<feature type="domain" description="Carboxylesterase type B" evidence="4">
    <location>
        <begin position="22"/>
        <end position="358"/>
    </location>
</feature>
<dbReference type="OrthoDB" id="408631at2759"/>
<name>A0A6A6U877_9PEZI</name>
<comment type="similarity">
    <text evidence="1 3">Belongs to the type-B carboxylesterase/lipase family.</text>
</comment>
<dbReference type="EMBL" id="MU004236">
    <property type="protein sequence ID" value="KAF2668362.1"/>
    <property type="molecule type" value="Genomic_DNA"/>
</dbReference>
<dbReference type="Gene3D" id="3.40.50.1820">
    <property type="entry name" value="alpha/beta hydrolase"/>
    <property type="match status" value="2"/>
</dbReference>
<accession>A0A6A6U877</accession>
<dbReference type="PROSITE" id="PS00941">
    <property type="entry name" value="CARBOXYLESTERASE_B_2"/>
    <property type="match status" value="1"/>
</dbReference>
<evidence type="ECO:0000256" key="3">
    <source>
        <dbReference type="RuleBase" id="RU361235"/>
    </source>
</evidence>
<evidence type="ECO:0000313" key="6">
    <source>
        <dbReference type="Proteomes" id="UP000799302"/>
    </source>
</evidence>
<dbReference type="EC" id="3.1.1.-" evidence="3"/>
<dbReference type="InterPro" id="IPR019826">
    <property type="entry name" value="Carboxylesterase_B_AS"/>
</dbReference>
<evidence type="ECO:0000259" key="4">
    <source>
        <dbReference type="Pfam" id="PF00135"/>
    </source>
</evidence>
<keyword evidence="3" id="KW-0732">Signal</keyword>
<sequence>MRLTLVFTTLLGQALSIAPETLTVATSSGSVTGFINSTFPSVRQWLGIPYAQSPTGPLRWAAPVAVSQSSKSLDVKTMPPGCMQTKAENNGPFGSQTQYQFLIEGPVSEDCLTLSVWAPNNASAGEKLPVLVWIHGGGLREGGTSVPYQNGAPWVQRSQAHILVSVQYRLGAFGFPNSAALASGAAGNKGQNFGLLDQRTAVEWVQKNIAGFGGDPAKITLWGQSAGAASVGWYTFAHWENPIARSFIIDSGGASLRMGNAMSTAIGGPFTGLAAHFNCSGAPEKELACLRQVDATRLQAFVATPAAATLNFSPLNDNVTLFKDFGIQSEAKKMAKGPAIYGFNLNEGGTFLCSQTTDLKLRAKAGLTSYFYQYRGNFTNIHPTVGAFHSFELPLVFGTHGIVNGQSTAFEKETSEKMQDLWLAFLKDPEKGLPQAGWKSYNDGAVELLGDSLASVSAKNALVSDIPGYSACK</sequence>
<reference evidence="5" key="1">
    <citation type="journal article" date="2020" name="Stud. Mycol.">
        <title>101 Dothideomycetes genomes: a test case for predicting lifestyles and emergence of pathogens.</title>
        <authorList>
            <person name="Haridas S."/>
            <person name="Albert R."/>
            <person name="Binder M."/>
            <person name="Bloem J."/>
            <person name="Labutti K."/>
            <person name="Salamov A."/>
            <person name="Andreopoulos B."/>
            <person name="Baker S."/>
            <person name="Barry K."/>
            <person name="Bills G."/>
            <person name="Bluhm B."/>
            <person name="Cannon C."/>
            <person name="Castanera R."/>
            <person name="Culley D."/>
            <person name="Daum C."/>
            <person name="Ezra D."/>
            <person name="Gonzalez J."/>
            <person name="Henrissat B."/>
            <person name="Kuo A."/>
            <person name="Liang C."/>
            <person name="Lipzen A."/>
            <person name="Lutzoni F."/>
            <person name="Magnuson J."/>
            <person name="Mondo S."/>
            <person name="Nolan M."/>
            <person name="Ohm R."/>
            <person name="Pangilinan J."/>
            <person name="Park H.-J."/>
            <person name="Ramirez L."/>
            <person name="Alfaro M."/>
            <person name="Sun H."/>
            <person name="Tritt A."/>
            <person name="Yoshinaga Y."/>
            <person name="Zwiers L.-H."/>
            <person name="Turgeon B."/>
            <person name="Goodwin S."/>
            <person name="Spatafora J."/>
            <person name="Crous P."/>
            <person name="Grigoriev I."/>
        </authorList>
    </citation>
    <scope>NUCLEOTIDE SEQUENCE</scope>
    <source>
        <strain evidence="5">CBS 115976</strain>
    </source>
</reference>
<dbReference type="Pfam" id="PF00135">
    <property type="entry name" value="COesterase"/>
    <property type="match status" value="1"/>
</dbReference>
<dbReference type="GO" id="GO:0016787">
    <property type="term" value="F:hydrolase activity"/>
    <property type="evidence" value="ECO:0007669"/>
    <property type="project" value="UniProtKB-KW"/>
</dbReference>
<organism evidence="5 6">
    <name type="scientific">Microthyrium microscopicum</name>
    <dbReference type="NCBI Taxonomy" id="703497"/>
    <lineage>
        <taxon>Eukaryota</taxon>
        <taxon>Fungi</taxon>
        <taxon>Dikarya</taxon>
        <taxon>Ascomycota</taxon>
        <taxon>Pezizomycotina</taxon>
        <taxon>Dothideomycetes</taxon>
        <taxon>Dothideomycetes incertae sedis</taxon>
        <taxon>Microthyriales</taxon>
        <taxon>Microthyriaceae</taxon>
        <taxon>Microthyrium</taxon>
    </lineage>
</organism>
<dbReference type="InterPro" id="IPR029058">
    <property type="entry name" value="AB_hydrolase_fold"/>
</dbReference>
<dbReference type="PROSITE" id="PS00122">
    <property type="entry name" value="CARBOXYLESTERASE_B_1"/>
    <property type="match status" value="1"/>
</dbReference>
<keyword evidence="6" id="KW-1185">Reference proteome</keyword>
<dbReference type="InterPro" id="IPR019819">
    <property type="entry name" value="Carboxylesterase_B_CS"/>
</dbReference>